<sequence length="484" mass="51104">MSHPSSRWLAVAAVIALSFGLPAAAGASAPTPEQSRVPADQASKGMVYRDLVPGSAACAGLFRVRATGGCTHGPDATPPGMDVKRPVAPVRATLAAAAAAAQCVGDGVSGNRVQVLYVHGPNNDRYNQYKASFVQWSLDMDTIFNESAKETGGTRRVRFVHDAACAPTVLNVAVSAAAIATFGGTIDALKALGYTRVDRKYATLVDTNVYCGIGEFAGDDTKSAANRSNFGPTFSRSDNGCWDGFTMAHELGHNLGAVSNNAPNSSGGAHCTDEYDVMCYSDEPYYPQMRYVCPDRAHENRFDCNHDDYFHTNPPAGSFLATHWNVADSAFLIAVGGGNPAPGRIPGLTVRSADSQETTGENGAAANAVDGNPATIWHTQWSGANPPPPHEIQLDLHATYQVTSVYYLPRQTGTNGRIARYEVYVSTDGVTWGTPVATGTWTNTATEETATFAAKAGRYVKLRALSEVNGNPWTSAAEIAVAGT</sequence>
<dbReference type="AlphaFoldDB" id="A0A8J7KDL3"/>
<dbReference type="Gene3D" id="3.40.390.10">
    <property type="entry name" value="Collagenase (Catalytic Domain)"/>
    <property type="match status" value="1"/>
</dbReference>
<feature type="chain" id="PRO_5038865283" description="F5/8 type C domain-containing protein" evidence="1">
    <location>
        <begin position="24"/>
        <end position="484"/>
    </location>
</feature>
<evidence type="ECO:0000313" key="3">
    <source>
        <dbReference type="EMBL" id="MBG6134130.1"/>
    </source>
</evidence>
<feature type="signal peptide" evidence="1">
    <location>
        <begin position="1"/>
        <end position="23"/>
    </location>
</feature>
<protein>
    <recommendedName>
        <fullName evidence="2">F5/8 type C domain-containing protein</fullName>
    </recommendedName>
</protein>
<dbReference type="InterPro" id="IPR000421">
    <property type="entry name" value="FA58C"/>
</dbReference>
<dbReference type="RefSeq" id="WP_197001402.1">
    <property type="nucleotide sequence ID" value="NZ_BONS01000026.1"/>
</dbReference>
<dbReference type="GO" id="GO:0008237">
    <property type="term" value="F:metallopeptidase activity"/>
    <property type="evidence" value="ECO:0007669"/>
    <property type="project" value="InterPro"/>
</dbReference>
<evidence type="ECO:0000259" key="2">
    <source>
        <dbReference type="PROSITE" id="PS50022"/>
    </source>
</evidence>
<reference evidence="3" key="1">
    <citation type="submission" date="2020-11" db="EMBL/GenBank/DDBJ databases">
        <title>Sequencing the genomes of 1000 actinobacteria strains.</title>
        <authorList>
            <person name="Klenk H.-P."/>
        </authorList>
    </citation>
    <scope>NUCLEOTIDE SEQUENCE</scope>
    <source>
        <strain evidence="3">DSM 45356</strain>
    </source>
</reference>
<proteinExistence type="predicted"/>
<comment type="caution">
    <text evidence="3">The sequence shown here is derived from an EMBL/GenBank/DDBJ whole genome shotgun (WGS) entry which is preliminary data.</text>
</comment>
<evidence type="ECO:0000256" key="1">
    <source>
        <dbReference type="SAM" id="SignalP"/>
    </source>
</evidence>
<keyword evidence="1" id="KW-0732">Signal</keyword>
<dbReference type="InterPro" id="IPR024079">
    <property type="entry name" value="MetalloPept_cat_dom_sf"/>
</dbReference>
<dbReference type="InterPro" id="IPR008979">
    <property type="entry name" value="Galactose-bd-like_sf"/>
</dbReference>
<dbReference type="SUPFAM" id="SSF55486">
    <property type="entry name" value="Metalloproteases ('zincins'), catalytic domain"/>
    <property type="match status" value="1"/>
</dbReference>
<accession>A0A8J7KDL3</accession>
<dbReference type="Pfam" id="PF00754">
    <property type="entry name" value="F5_F8_type_C"/>
    <property type="match status" value="1"/>
</dbReference>
<dbReference type="EMBL" id="JADOUF010000001">
    <property type="protein sequence ID" value="MBG6134130.1"/>
    <property type="molecule type" value="Genomic_DNA"/>
</dbReference>
<dbReference type="PROSITE" id="PS50022">
    <property type="entry name" value="FA58C_3"/>
    <property type="match status" value="1"/>
</dbReference>
<dbReference type="SUPFAM" id="SSF49785">
    <property type="entry name" value="Galactose-binding domain-like"/>
    <property type="match status" value="1"/>
</dbReference>
<name>A0A8J7KDL3_9ACTN</name>
<dbReference type="Gene3D" id="2.60.120.260">
    <property type="entry name" value="Galactose-binding domain-like"/>
    <property type="match status" value="1"/>
</dbReference>
<organism evidence="3 4">
    <name type="scientific">Longispora fulva</name>
    <dbReference type="NCBI Taxonomy" id="619741"/>
    <lineage>
        <taxon>Bacteria</taxon>
        <taxon>Bacillati</taxon>
        <taxon>Actinomycetota</taxon>
        <taxon>Actinomycetes</taxon>
        <taxon>Micromonosporales</taxon>
        <taxon>Micromonosporaceae</taxon>
        <taxon>Longispora</taxon>
    </lineage>
</organism>
<gene>
    <name evidence="3" type="ORF">IW245_000324</name>
</gene>
<dbReference type="Proteomes" id="UP000622552">
    <property type="component" value="Unassembled WGS sequence"/>
</dbReference>
<dbReference type="Pfam" id="PF13583">
    <property type="entry name" value="Reprolysin_4"/>
    <property type="match status" value="1"/>
</dbReference>
<keyword evidence="4" id="KW-1185">Reference proteome</keyword>
<feature type="domain" description="F5/8 type C" evidence="2">
    <location>
        <begin position="330"/>
        <end position="484"/>
    </location>
</feature>
<evidence type="ECO:0000313" key="4">
    <source>
        <dbReference type="Proteomes" id="UP000622552"/>
    </source>
</evidence>